<proteinExistence type="predicted"/>
<dbReference type="EMBL" id="BGZK01000956">
    <property type="protein sequence ID" value="GBP66413.1"/>
    <property type="molecule type" value="Genomic_DNA"/>
</dbReference>
<organism evidence="1 2">
    <name type="scientific">Eumeta variegata</name>
    <name type="common">Bagworm moth</name>
    <name type="synonym">Eumeta japonica</name>
    <dbReference type="NCBI Taxonomy" id="151549"/>
    <lineage>
        <taxon>Eukaryota</taxon>
        <taxon>Metazoa</taxon>
        <taxon>Ecdysozoa</taxon>
        <taxon>Arthropoda</taxon>
        <taxon>Hexapoda</taxon>
        <taxon>Insecta</taxon>
        <taxon>Pterygota</taxon>
        <taxon>Neoptera</taxon>
        <taxon>Endopterygota</taxon>
        <taxon>Lepidoptera</taxon>
        <taxon>Glossata</taxon>
        <taxon>Ditrysia</taxon>
        <taxon>Tineoidea</taxon>
        <taxon>Psychidae</taxon>
        <taxon>Oiketicinae</taxon>
        <taxon>Eumeta</taxon>
    </lineage>
</organism>
<accession>A0A4C1XTN4</accession>
<evidence type="ECO:0000313" key="1">
    <source>
        <dbReference type="EMBL" id="GBP66413.1"/>
    </source>
</evidence>
<dbReference type="AlphaFoldDB" id="A0A4C1XTN4"/>
<gene>
    <name evidence="1" type="ORF">EVAR_88747_1</name>
</gene>
<reference evidence="1 2" key="1">
    <citation type="journal article" date="2019" name="Commun. Biol.">
        <title>The bagworm genome reveals a unique fibroin gene that provides high tensile strength.</title>
        <authorList>
            <person name="Kono N."/>
            <person name="Nakamura H."/>
            <person name="Ohtoshi R."/>
            <person name="Tomita M."/>
            <person name="Numata K."/>
            <person name="Arakawa K."/>
        </authorList>
    </citation>
    <scope>NUCLEOTIDE SEQUENCE [LARGE SCALE GENOMIC DNA]</scope>
</reference>
<evidence type="ECO:0000313" key="2">
    <source>
        <dbReference type="Proteomes" id="UP000299102"/>
    </source>
</evidence>
<dbReference type="OrthoDB" id="1470350at2759"/>
<comment type="caution">
    <text evidence="1">The sequence shown here is derived from an EMBL/GenBank/DDBJ whole genome shotgun (WGS) entry which is preliminary data.</text>
</comment>
<keyword evidence="2" id="KW-1185">Reference proteome</keyword>
<sequence length="117" mass="13049">MSFRFSPFPCRSRVGRRVALPQSVSFRSMSPALTPPPPGRARVRGTADDGHVPVCFDHTVHSINLFVVHNRRGTFTKFDTEIDTTALEFCKPAINSHLAWYFIAKSNSKPSEALLSC</sequence>
<dbReference type="Proteomes" id="UP000299102">
    <property type="component" value="Unassembled WGS sequence"/>
</dbReference>
<name>A0A4C1XTN4_EUMVA</name>
<protein>
    <submittedName>
        <fullName evidence="1">Uncharacterized protein</fullName>
    </submittedName>
</protein>